<evidence type="ECO:0000313" key="5">
    <source>
        <dbReference type="Proteomes" id="UP001153365"/>
    </source>
</evidence>
<feature type="domain" description="SGS" evidence="2">
    <location>
        <begin position="166"/>
        <end position="265"/>
    </location>
</feature>
<dbReference type="EMBL" id="CALTRL010003226">
    <property type="protein sequence ID" value="CAH7678701.1"/>
    <property type="molecule type" value="Genomic_DNA"/>
</dbReference>
<evidence type="ECO:0000259" key="3">
    <source>
        <dbReference type="PROSITE" id="PS51203"/>
    </source>
</evidence>
<feature type="compositionally biased region" description="Low complexity" evidence="1">
    <location>
        <begin position="1"/>
        <end position="17"/>
    </location>
</feature>
<dbReference type="Pfam" id="PF05002">
    <property type="entry name" value="SGS"/>
    <property type="match status" value="1"/>
</dbReference>
<evidence type="ECO:0000313" key="4">
    <source>
        <dbReference type="EMBL" id="CAH7678701.1"/>
    </source>
</evidence>
<accession>A0AAV0B7V8</accession>
<feature type="region of interest" description="Disordered" evidence="1">
    <location>
        <begin position="65"/>
        <end position="84"/>
    </location>
</feature>
<sequence length="287" mass="31840">MAHSNTTTSQIRIITSTEPSQTDTLPPSDRNEWYQTDQEIVLSVFIRNTRPEDLVIITNQQSVSITHKPSSSSSDHPHPSPQLLIDPLSHDIDPTRSTWKCFPSKIELKLFKKVQGINWKSLQRPKPLDGSNPGCIDLTLCGQSSDLTPQLVIAAPTTDSSQKAPIYPSSSKKKTDWDRLANSLEKEDQQEIQNSGLDPNSGGDRALNELFQKLYADATDDQRRAMMKSYTESNGTALSTDWEDVKKKKVETKPPQSVGCCVSLLHCVKRLTDFFLGLARVSASDGG</sequence>
<dbReference type="Pfam" id="PF04969">
    <property type="entry name" value="CS"/>
    <property type="match status" value="1"/>
</dbReference>
<dbReference type="Proteomes" id="UP001153365">
    <property type="component" value="Unassembled WGS sequence"/>
</dbReference>
<feature type="region of interest" description="Disordered" evidence="1">
    <location>
        <begin position="157"/>
        <end position="176"/>
    </location>
</feature>
<dbReference type="GO" id="GO:0051087">
    <property type="term" value="F:protein-folding chaperone binding"/>
    <property type="evidence" value="ECO:0007669"/>
    <property type="project" value="InterPro"/>
</dbReference>
<name>A0AAV0B7V8_PHAPC</name>
<feature type="region of interest" description="Disordered" evidence="1">
    <location>
        <begin position="1"/>
        <end position="31"/>
    </location>
</feature>
<feature type="compositionally biased region" description="Low complexity" evidence="1">
    <location>
        <begin position="65"/>
        <end position="74"/>
    </location>
</feature>
<protein>
    <submittedName>
        <fullName evidence="4">SGS domain-domain-containing protein</fullName>
    </submittedName>
</protein>
<reference evidence="4" key="1">
    <citation type="submission" date="2022-06" db="EMBL/GenBank/DDBJ databases">
        <authorList>
            <consortium name="SYNGENTA / RWTH Aachen University"/>
        </authorList>
    </citation>
    <scope>NUCLEOTIDE SEQUENCE</scope>
</reference>
<dbReference type="InterPro" id="IPR044563">
    <property type="entry name" value="Sgt1-like"/>
</dbReference>
<dbReference type="CDD" id="cd06466">
    <property type="entry name" value="p23_CS_SGT1_like"/>
    <property type="match status" value="1"/>
</dbReference>
<feature type="domain" description="CS" evidence="3">
    <location>
        <begin position="26"/>
        <end position="123"/>
    </location>
</feature>
<evidence type="ECO:0000259" key="2">
    <source>
        <dbReference type="PROSITE" id="PS51048"/>
    </source>
</evidence>
<gene>
    <name evidence="4" type="ORF">PPACK8108_LOCUS13160</name>
</gene>
<comment type="caution">
    <text evidence="4">The sequence shown here is derived from an EMBL/GenBank/DDBJ whole genome shotgun (WGS) entry which is preliminary data.</text>
</comment>
<dbReference type="InterPro" id="IPR007699">
    <property type="entry name" value="SGS_dom"/>
</dbReference>
<dbReference type="InterPro" id="IPR008978">
    <property type="entry name" value="HSP20-like_chaperone"/>
</dbReference>
<dbReference type="AlphaFoldDB" id="A0AAV0B7V8"/>
<dbReference type="PROSITE" id="PS51203">
    <property type="entry name" value="CS"/>
    <property type="match status" value="1"/>
</dbReference>
<organism evidence="4 5">
    <name type="scientific">Phakopsora pachyrhizi</name>
    <name type="common">Asian soybean rust disease fungus</name>
    <dbReference type="NCBI Taxonomy" id="170000"/>
    <lineage>
        <taxon>Eukaryota</taxon>
        <taxon>Fungi</taxon>
        <taxon>Dikarya</taxon>
        <taxon>Basidiomycota</taxon>
        <taxon>Pucciniomycotina</taxon>
        <taxon>Pucciniomycetes</taxon>
        <taxon>Pucciniales</taxon>
        <taxon>Phakopsoraceae</taxon>
        <taxon>Phakopsora</taxon>
    </lineage>
</organism>
<dbReference type="InterPro" id="IPR007052">
    <property type="entry name" value="CS_dom"/>
</dbReference>
<dbReference type="Gene3D" id="2.60.40.790">
    <property type="match status" value="1"/>
</dbReference>
<dbReference type="SUPFAM" id="SSF49764">
    <property type="entry name" value="HSP20-like chaperones"/>
    <property type="match status" value="1"/>
</dbReference>
<dbReference type="PROSITE" id="PS51048">
    <property type="entry name" value="SGS"/>
    <property type="match status" value="1"/>
</dbReference>
<dbReference type="PANTHER" id="PTHR45862">
    <property type="entry name" value="PROTEIN SGT1 HOMOLOG"/>
    <property type="match status" value="1"/>
</dbReference>
<proteinExistence type="predicted"/>
<keyword evidence="5" id="KW-1185">Reference proteome</keyword>
<evidence type="ECO:0000256" key="1">
    <source>
        <dbReference type="SAM" id="MobiDB-lite"/>
    </source>
</evidence>